<organism evidence="3 4">
    <name type="scientific">Plectosphaerella plurivora</name>
    <dbReference type="NCBI Taxonomy" id="936078"/>
    <lineage>
        <taxon>Eukaryota</taxon>
        <taxon>Fungi</taxon>
        <taxon>Dikarya</taxon>
        <taxon>Ascomycota</taxon>
        <taxon>Pezizomycotina</taxon>
        <taxon>Sordariomycetes</taxon>
        <taxon>Hypocreomycetidae</taxon>
        <taxon>Glomerellales</taxon>
        <taxon>Plectosphaerellaceae</taxon>
        <taxon>Plectosphaerella</taxon>
    </lineage>
</organism>
<dbReference type="InterPro" id="IPR036770">
    <property type="entry name" value="Ankyrin_rpt-contain_sf"/>
</dbReference>
<evidence type="ECO:0000313" key="3">
    <source>
        <dbReference type="EMBL" id="KAH6662440.1"/>
    </source>
</evidence>
<evidence type="ECO:0008006" key="5">
    <source>
        <dbReference type="Google" id="ProtNLM"/>
    </source>
</evidence>
<protein>
    <recommendedName>
        <fullName evidence="5">Ankyrin</fullName>
    </recommendedName>
</protein>
<evidence type="ECO:0000256" key="2">
    <source>
        <dbReference type="ARBA" id="ARBA00023043"/>
    </source>
</evidence>
<keyword evidence="1" id="KW-0677">Repeat</keyword>
<dbReference type="SMART" id="SM00248">
    <property type="entry name" value="ANK"/>
    <property type="match status" value="5"/>
</dbReference>
<dbReference type="InterPro" id="IPR050745">
    <property type="entry name" value="Multifunctional_regulatory"/>
</dbReference>
<dbReference type="AlphaFoldDB" id="A0A9P9A5W1"/>
<evidence type="ECO:0000256" key="1">
    <source>
        <dbReference type="ARBA" id="ARBA00022737"/>
    </source>
</evidence>
<dbReference type="EMBL" id="JAGSXJ010000046">
    <property type="protein sequence ID" value="KAH6662440.1"/>
    <property type="molecule type" value="Genomic_DNA"/>
</dbReference>
<evidence type="ECO:0000313" key="4">
    <source>
        <dbReference type="Proteomes" id="UP000770015"/>
    </source>
</evidence>
<sequence>MTSTNSLTSLPTEVLLLIIEYIPDGDLPLFYAAVPGLSYQLVPLHLRSPEDSRQWWLKFASRKGYTEFARLLLDAGASPDRNFPVGSASAERSSRSSGGIFRELGSLSSRFRYRLRDPEDSDSDGLPHHEAARYTPLAFAIECGHVEVLRLFHDRGADFGNLPPNVHSYHHATNKYWAVLPTQRNLSPFYLVRHGQVYEYLRQIGLQPQFGRPRGQYPDDAYDFPTDIPRDLLRWMILREAEPSAIALAIKDGALNATIAETGTVPPLILACERGQVETAKLLVQAGESIKSGTSWAEHGGPKGARPQRCIRANVEGPGIEPGFNSAIWYAFSSLRHGPWSPDSTGNLLEFLDMFVKAGIDPNKDVLRSDSEAPLLHLAMLPHLDSMVVQKLIENGIDVRQKMEPLTFWNNVTTYQPEQAYTIALKVDSELTRVRVNTFRRPLTITPPNRPLTLVPRRPFTSISSGRPLTMDASRVIEEHTQSLQWKPQLTNSVPWGSPSKNTKECPSHEFATNMRQKIRFLVRGMIKNTATPIADTMRSYLSNYSTLCMAELDAALDLKQTKYKTELMSFQNRITMDPRENRYLVYLETSTLYNLRLWVEVFSHHQIDFAGPDLMAVDMIADLLCPFTPTGHSSPNNNWWGGREENSRSTSELVWQHSDVEDSFLEEWSTFIIKNNLDLGDMERWQDWYKFRDGEKMLDRMRDNLRWILKACFRMDIESGRGFRPGEGVHQIEELLKHKIVDMHADFKDELEGLHQNWQRQFQAVSVPLLMELPGWEMDWE</sequence>
<dbReference type="PANTHER" id="PTHR24189:SF50">
    <property type="entry name" value="ANKYRIN REPEAT AND SOCS BOX PROTEIN 2"/>
    <property type="match status" value="1"/>
</dbReference>
<dbReference type="PANTHER" id="PTHR24189">
    <property type="entry name" value="MYOTROPHIN"/>
    <property type="match status" value="1"/>
</dbReference>
<keyword evidence="4" id="KW-1185">Reference proteome</keyword>
<keyword evidence="2" id="KW-0040">ANK repeat</keyword>
<dbReference type="Gene3D" id="1.25.40.20">
    <property type="entry name" value="Ankyrin repeat-containing domain"/>
    <property type="match status" value="2"/>
</dbReference>
<gene>
    <name evidence="3" type="ORF">F5X68DRAFT_266189</name>
</gene>
<dbReference type="SUPFAM" id="SSF48403">
    <property type="entry name" value="Ankyrin repeat"/>
    <property type="match status" value="1"/>
</dbReference>
<proteinExistence type="predicted"/>
<dbReference type="OrthoDB" id="10498195at2759"/>
<accession>A0A9P9A5W1</accession>
<dbReference type="Proteomes" id="UP000770015">
    <property type="component" value="Unassembled WGS sequence"/>
</dbReference>
<reference evidence="3" key="1">
    <citation type="journal article" date="2021" name="Nat. Commun.">
        <title>Genetic determinants of endophytism in the Arabidopsis root mycobiome.</title>
        <authorList>
            <person name="Mesny F."/>
            <person name="Miyauchi S."/>
            <person name="Thiergart T."/>
            <person name="Pickel B."/>
            <person name="Atanasova L."/>
            <person name="Karlsson M."/>
            <person name="Huettel B."/>
            <person name="Barry K.W."/>
            <person name="Haridas S."/>
            <person name="Chen C."/>
            <person name="Bauer D."/>
            <person name="Andreopoulos W."/>
            <person name="Pangilinan J."/>
            <person name="LaButti K."/>
            <person name="Riley R."/>
            <person name="Lipzen A."/>
            <person name="Clum A."/>
            <person name="Drula E."/>
            <person name="Henrissat B."/>
            <person name="Kohler A."/>
            <person name="Grigoriev I.V."/>
            <person name="Martin F.M."/>
            <person name="Hacquard S."/>
        </authorList>
    </citation>
    <scope>NUCLEOTIDE SEQUENCE</scope>
    <source>
        <strain evidence="3">MPI-SDFR-AT-0117</strain>
    </source>
</reference>
<dbReference type="InterPro" id="IPR002110">
    <property type="entry name" value="Ankyrin_rpt"/>
</dbReference>
<name>A0A9P9A5W1_9PEZI</name>
<comment type="caution">
    <text evidence="3">The sequence shown here is derived from an EMBL/GenBank/DDBJ whole genome shotgun (WGS) entry which is preliminary data.</text>
</comment>